<reference evidence="1 2" key="1">
    <citation type="journal article" date="2023" name="Plants (Basel)">
        <title>Bridging the Gap: Combining Genomics and Transcriptomics Approaches to Understand Stylosanthes scabra, an Orphan Legume from the Brazilian Caatinga.</title>
        <authorList>
            <person name="Ferreira-Neto J.R.C."/>
            <person name="da Silva M.D."/>
            <person name="Binneck E."/>
            <person name="de Melo N.F."/>
            <person name="da Silva R.H."/>
            <person name="de Melo A.L.T.M."/>
            <person name="Pandolfi V."/>
            <person name="Bustamante F.O."/>
            <person name="Brasileiro-Vidal A.C."/>
            <person name="Benko-Iseppon A.M."/>
        </authorList>
    </citation>
    <scope>NUCLEOTIDE SEQUENCE [LARGE SCALE GENOMIC DNA]</scope>
    <source>
        <tissue evidence="1">Leaves</tissue>
    </source>
</reference>
<organism evidence="1 2">
    <name type="scientific">Stylosanthes scabra</name>
    <dbReference type="NCBI Taxonomy" id="79078"/>
    <lineage>
        <taxon>Eukaryota</taxon>
        <taxon>Viridiplantae</taxon>
        <taxon>Streptophyta</taxon>
        <taxon>Embryophyta</taxon>
        <taxon>Tracheophyta</taxon>
        <taxon>Spermatophyta</taxon>
        <taxon>Magnoliopsida</taxon>
        <taxon>eudicotyledons</taxon>
        <taxon>Gunneridae</taxon>
        <taxon>Pentapetalae</taxon>
        <taxon>rosids</taxon>
        <taxon>fabids</taxon>
        <taxon>Fabales</taxon>
        <taxon>Fabaceae</taxon>
        <taxon>Papilionoideae</taxon>
        <taxon>50 kb inversion clade</taxon>
        <taxon>dalbergioids sensu lato</taxon>
        <taxon>Dalbergieae</taxon>
        <taxon>Pterocarpus clade</taxon>
        <taxon>Stylosanthes</taxon>
    </lineage>
</organism>
<dbReference type="EMBL" id="JASCZI010151452">
    <property type="protein sequence ID" value="MED6172941.1"/>
    <property type="molecule type" value="Genomic_DNA"/>
</dbReference>
<protein>
    <submittedName>
        <fullName evidence="1">Uncharacterized protein</fullName>
    </submittedName>
</protein>
<evidence type="ECO:0000313" key="1">
    <source>
        <dbReference type="EMBL" id="MED6172941.1"/>
    </source>
</evidence>
<dbReference type="Proteomes" id="UP001341840">
    <property type="component" value="Unassembled WGS sequence"/>
</dbReference>
<gene>
    <name evidence="1" type="ORF">PIB30_054580</name>
</gene>
<proteinExistence type="predicted"/>
<evidence type="ECO:0000313" key="2">
    <source>
        <dbReference type="Proteomes" id="UP001341840"/>
    </source>
</evidence>
<name>A0ABU6VI54_9FABA</name>
<accession>A0ABU6VI54</accession>
<sequence length="75" mass="7727">MFSFSLRVIPDGAKPVPSIKLTARVLVQLGSTTLGFTPGIGTGAAVGGGLEFCEEGTTEVEIVKPSEFVAGVCER</sequence>
<comment type="caution">
    <text evidence="1">The sequence shown here is derived from an EMBL/GenBank/DDBJ whole genome shotgun (WGS) entry which is preliminary data.</text>
</comment>
<keyword evidence="2" id="KW-1185">Reference proteome</keyword>